<dbReference type="AlphaFoldDB" id="A0A0R3U7B0"/>
<keyword evidence="1" id="KW-0812">Transmembrane</keyword>
<gene>
    <name evidence="2" type="ORF">MCOS_LOCUS2709</name>
</gene>
<organism evidence="2 3">
    <name type="scientific">Mesocestoides corti</name>
    <name type="common">Flatworm</name>
    <dbReference type="NCBI Taxonomy" id="53468"/>
    <lineage>
        <taxon>Eukaryota</taxon>
        <taxon>Metazoa</taxon>
        <taxon>Spiralia</taxon>
        <taxon>Lophotrochozoa</taxon>
        <taxon>Platyhelminthes</taxon>
        <taxon>Cestoda</taxon>
        <taxon>Eucestoda</taxon>
        <taxon>Cyclophyllidea</taxon>
        <taxon>Mesocestoididae</taxon>
        <taxon>Mesocestoides</taxon>
    </lineage>
</organism>
<feature type="transmembrane region" description="Helical" evidence="1">
    <location>
        <begin position="25"/>
        <end position="47"/>
    </location>
</feature>
<proteinExistence type="predicted"/>
<dbReference type="WBParaSite" id="MCU_009328-RA">
    <property type="protein sequence ID" value="MCU_009328-RA"/>
    <property type="gene ID" value="MCU_009328"/>
</dbReference>
<reference evidence="4" key="2">
    <citation type="submission" date="2019-11" db="UniProtKB">
        <authorList>
            <consortium name="WormBaseParasite"/>
        </authorList>
    </citation>
    <scope>IDENTIFICATION</scope>
</reference>
<evidence type="ECO:0000313" key="4">
    <source>
        <dbReference type="WBParaSite" id="MCU_009328-RA"/>
    </source>
</evidence>
<evidence type="ECO:0000313" key="3">
    <source>
        <dbReference type="Proteomes" id="UP000267029"/>
    </source>
</evidence>
<evidence type="ECO:0000256" key="1">
    <source>
        <dbReference type="SAM" id="Phobius"/>
    </source>
</evidence>
<sequence length="115" mass="12825">MLTPWCQQESGPCAVPRTSCSAFIAPLRVILTAVLAISRILLAPVFATRATLPRRVPLYVNKLPLSCSHLIGPKLVHDYSTKKASVWSEYEFSLLPVESYKHTDLQEDILTSQTK</sequence>
<keyword evidence="1" id="KW-1133">Transmembrane helix</keyword>
<dbReference type="Proteomes" id="UP000267029">
    <property type="component" value="Unassembled WGS sequence"/>
</dbReference>
<evidence type="ECO:0000313" key="2">
    <source>
        <dbReference type="EMBL" id="VDD76706.1"/>
    </source>
</evidence>
<reference evidence="2 3" key="1">
    <citation type="submission" date="2018-10" db="EMBL/GenBank/DDBJ databases">
        <authorList>
            <consortium name="Pathogen Informatics"/>
        </authorList>
    </citation>
    <scope>NUCLEOTIDE SEQUENCE [LARGE SCALE GENOMIC DNA]</scope>
</reference>
<name>A0A0R3U7B0_MESCO</name>
<keyword evidence="3" id="KW-1185">Reference proteome</keyword>
<dbReference type="EMBL" id="UXSR01000481">
    <property type="protein sequence ID" value="VDD76706.1"/>
    <property type="molecule type" value="Genomic_DNA"/>
</dbReference>
<keyword evidence="1" id="KW-0472">Membrane</keyword>
<accession>A0A0R3U7B0</accession>
<protein>
    <submittedName>
        <fullName evidence="4">Secreted protein</fullName>
    </submittedName>
</protein>